<evidence type="ECO:0000313" key="6">
    <source>
        <dbReference type="Proteomes" id="UP000835052"/>
    </source>
</evidence>
<comment type="caution">
    <text evidence="5">The sequence shown here is derived from an EMBL/GenBank/DDBJ whole genome shotgun (WGS) entry which is preliminary data.</text>
</comment>
<feature type="compositionally biased region" description="Basic and acidic residues" evidence="4">
    <location>
        <begin position="143"/>
        <end position="161"/>
    </location>
</feature>
<dbReference type="PANTHER" id="PTHR14396:SF10">
    <property type="entry name" value="CLASPIN"/>
    <property type="match status" value="1"/>
</dbReference>
<evidence type="ECO:0000256" key="1">
    <source>
        <dbReference type="ARBA" id="ARBA00004123"/>
    </source>
</evidence>
<dbReference type="GO" id="GO:0010997">
    <property type="term" value="F:anaphase-promoting complex binding"/>
    <property type="evidence" value="ECO:0007669"/>
    <property type="project" value="TreeGrafter"/>
</dbReference>
<feature type="region of interest" description="Disordered" evidence="4">
    <location>
        <begin position="343"/>
        <end position="487"/>
    </location>
</feature>
<reference evidence="5" key="1">
    <citation type="submission" date="2020-10" db="EMBL/GenBank/DDBJ databases">
        <authorList>
            <person name="Kikuchi T."/>
        </authorList>
    </citation>
    <scope>NUCLEOTIDE SEQUENCE</scope>
    <source>
        <strain evidence="5">NKZ352</strain>
    </source>
</reference>
<dbReference type="GO" id="GO:0007095">
    <property type="term" value="P:mitotic G2 DNA damage checkpoint signaling"/>
    <property type="evidence" value="ECO:0007669"/>
    <property type="project" value="TreeGrafter"/>
</dbReference>
<keyword evidence="3" id="KW-0539">Nucleus</keyword>
<feature type="region of interest" description="Disordered" evidence="4">
    <location>
        <begin position="695"/>
        <end position="759"/>
    </location>
</feature>
<keyword evidence="6" id="KW-1185">Reference proteome</keyword>
<dbReference type="PANTHER" id="PTHR14396">
    <property type="entry name" value="CLASPIN"/>
    <property type="match status" value="1"/>
</dbReference>
<feature type="compositionally biased region" description="Acidic residues" evidence="4">
    <location>
        <begin position="445"/>
        <end position="474"/>
    </location>
</feature>
<feature type="region of interest" description="Disordered" evidence="4">
    <location>
        <begin position="607"/>
        <end position="627"/>
    </location>
</feature>
<keyword evidence="2" id="KW-0597">Phosphoprotein</keyword>
<evidence type="ECO:0000256" key="4">
    <source>
        <dbReference type="SAM" id="MobiDB-lite"/>
    </source>
</evidence>
<dbReference type="AlphaFoldDB" id="A0A8S1GRY9"/>
<proteinExistence type="predicted"/>
<feature type="region of interest" description="Disordered" evidence="4">
    <location>
        <begin position="1"/>
        <end position="43"/>
    </location>
</feature>
<feature type="region of interest" description="Disordered" evidence="4">
    <location>
        <begin position="502"/>
        <end position="525"/>
    </location>
</feature>
<feature type="compositionally biased region" description="Acidic residues" evidence="4">
    <location>
        <begin position="185"/>
        <end position="195"/>
    </location>
</feature>
<dbReference type="GO" id="GO:0005634">
    <property type="term" value="C:nucleus"/>
    <property type="evidence" value="ECO:0007669"/>
    <property type="project" value="UniProtKB-SubCell"/>
</dbReference>
<sequence>MEETSTATRALSPSSIAAEPTFSDSHENMDSSAETTSQLVESIGKEKRINRRIALATLRAAPIPKLNRNSKVMIDLTTEDDDPTNKWFVNTFASRLPAKAVKVTVKESLFDHVDAPKNVPHSIIKQKKLKKLLQEGLAKKRRAGLEKRQQQYQLDNEHLMPDEDDEEEDFKFKKTKKKVEKPMESDYDSENDEDYKEANSSNEEEDSDDDPDMKLIKNRFKINKPQRKEPESSSGDVFASPTKIAPDDGIILSMNRPNADESFDFNLYGSKPGPGSTVSNWLDNRSEMSFRHDEDENHGGFRDFAATQKAFGGDDMADILSLCSGRFGTQVKSPKNTFIDESQNLRDDFDIPDSYDRSLLESDDDEKKEIASNETDAKSKKKRLIESDDDGEEEASTSNVLLDSLPETAPLEEDEENKFAKGAHEIDEHSAETNPGNKARAVLESSDEEEGADGDDEADSDDGDDEENDEENVEDVPAPNFDDEDDELAVLKRIEYNETKRKEKKKNFFDDEASLSGDDVGSDIDEEELGVNEYEAEEGDNDDVPDFDTIRRQNHKLLMKQESDKEYRELVKLQDRLLADGDLAGTETNRQFRFRIRDELDAAMLLETNEERGNEEEEVENDDESAKAERAALLKFRIEQSESMELFLDDPAATEEDPFERAAKIVQASKSCMNLITEKPKPSLLSKSTLSSTFKETIGSSVSGPKQLYVRNHRPENDSRAQSETALNGLKRKSIVSPTGRNEVVKKARPSKLSVLEQS</sequence>
<accession>A0A8S1GRY9</accession>
<feature type="compositionally biased region" description="Acidic residues" evidence="4">
    <location>
        <begin position="613"/>
        <end position="623"/>
    </location>
</feature>
<dbReference type="GO" id="GO:0033314">
    <property type="term" value="P:mitotic DNA replication checkpoint signaling"/>
    <property type="evidence" value="ECO:0007669"/>
    <property type="project" value="TreeGrafter"/>
</dbReference>
<feature type="compositionally biased region" description="Polar residues" evidence="4">
    <location>
        <begin position="30"/>
        <end position="40"/>
    </location>
</feature>
<feature type="compositionally biased region" description="Basic and acidic residues" evidence="4">
    <location>
        <begin position="417"/>
        <end position="431"/>
    </location>
</feature>
<dbReference type="EMBL" id="CAJGYM010000004">
    <property type="protein sequence ID" value="CAD6186437.1"/>
    <property type="molecule type" value="Genomic_DNA"/>
</dbReference>
<feature type="compositionally biased region" description="Polar residues" evidence="4">
    <location>
        <begin position="1"/>
        <end position="15"/>
    </location>
</feature>
<feature type="compositionally biased region" description="Basic residues" evidence="4">
    <location>
        <begin position="216"/>
        <end position="225"/>
    </location>
</feature>
<protein>
    <submittedName>
        <fullName evidence="5">Uncharacterized protein</fullName>
    </submittedName>
</protein>
<evidence type="ECO:0000313" key="5">
    <source>
        <dbReference type="EMBL" id="CAD6186437.1"/>
    </source>
</evidence>
<gene>
    <name evidence="5" type="ORF">CAUJ_LOCUS2356</name>
</gene>
<organism evidence="5 6">
    <name type="scientific">Caenorhabditis auriculariae</name>
    <dbReference type="NCBI Taxonomy" id="2777116"/>
    <lineage>
        <taxon>Eukaryota</taxon>
        <taxon>Metazoa</taxon>
        <taxon>Ecdysozoa</taxon>
        <taxon>Nematoda</taxon>
        <taxon>Chromadorea</taxon>
        <taxon>Rhabditida</taxon>
        <taxon>Rhabditina</taxon>
        <taxon>Rhabditomorpha</taxon>
        <taxon>Rhabditoidea</taxon>
        <taxon>Rhabditidae</taxon>
        <taxon>Peloderinae</taxon>
        <taxon>Caenorhabditis</taxon>
    </lineage>
</organism>
<evidence type="ECO:0000256" key="3">
    <source>
        <dbReference type="ARBA" id="ARBA00023242"/>
    </source>
</evidence>
<feature type="compositionally biased region" description="Polar residues" evidence="4">
    <location>
        <begin position="695"/>
        <end position="704"/>
    </location>
</feature>
<feature type="compositionally biased region" description="Acidic residues" evidence="4">
    <location>
        <begin position="202"/>
        <end position="211"/>
    </location>
</feature>
<name>A0A8S1GRY9_9PELO</name>
<comment type="subcellular location">
    <subcellularLocation>
        <location evidence="1">Nucleus</location>
    </subcellularLocation>
</comment>
<dbReference type="InterPro" id="IPR024146">
    <property type="entry name" value="Claspin"/>
</dbReference>
<feature type="compositionally biased region" description="Basic and acidic residues" evidence="4">
    <location>
        <begin position="343"/>
        <end position="378"/>
    </location>
</feature>
<dbReference type="OrthoDB" id="5859781at2759"/>
<dbReference type="Proteomes" id="UP000835052">
    <property type="component" value="Unassembled WGS sequence"/>
</dbReference>
<feature type="region of interest" description="Disordered" evidence="4">
    <location>
        <begin position="142"/>
        <end position="256"/>
    </location>
</feature>
<evidence type="ECO:0000256" key="2">
    <source>
        <dbReference type="ARBA" id="ARBA00022553"/>
    </source>
</evidence>